<organism evidence="1 2">
    <name type="scientific">Streptacidiphilus alkalitolerans</name>
    <dbReference type="NCBI Taxonomy" id="3342712"/>
    <lineage>
        <taxon>Bacteria</taxon>
        <taxon>Bacillati</taxon>
        <taxon>Actinomycetota</taxon>
        <taxon>Actinomycetes</taxon>
        <taxon>Kitasatosporales</taxon>
        <taxon>Streptomycetaceae</taxon>
        <taxon>Streptacidiphilus</taxon>
    </lineage>
</organism>
<keyword evidence="2" id="KW-1185">Reference proteome</keyword>
<comment type="caution">
    <text evidence="1">The sequence shown here is derived from an EMBL/GenBank/DDBJ whole genome shotgun (WGS) entry which is preliminary data.</text>
</comment>
<evidence type="ECO:0000313" key="2">
    <source>
        <dbReference type="Proteomes" id="UP001592582"/>
    </source>
</evidence>
<evidence type="ECO:0000313" key="1">
    <source>
        <dbReference type="EMBL" id="MFC1408174.1"/>
    </source>
</evidence>
<accession>A0ABV6V380</accession>
<dbReference type="EMBL" id="JBHEZX010000001">
    <property type="protein sequence ID" value="MFC1408174.1"/>
    <property type="molecule type" value="Genomic_DNA"/>
</dbReference>
<protein>
    <submittedName>
        <fullName evidence="1">Uncharacterized protein</fullName>
    </submittedName>
</protein>
<proteinExistence type="predicted"/>
<reference evidence="1 2" key="1">
    <citation type="submission" date="2024-09" db="EMBL/GenBank/DDBJ databases">
        <authorList>
            <person name="Lee S.D."/>
        </authorList>
    </citation>
    <scope>NUCLEOTIDE SEQUENCE [LARGE SCALE GENOMIC DNA]</scope>
    <source>
        <strain evidence="1 2">N1-1</strain>
    </source>
</reference>
<sequence>MAEHLGAGPDPDRAVDLAEFVGLLGELRARAEMPSYRVLAKRVGPLMRPPRVVPTMTVADVFKTGRRRLDLDLVVAVVRALGEDESAVDRWRRACIKVHAQAKTGGPERVLGQLPTDPATFTGRREELARLVATATAPRDSESVGDRLRGHHALVLLANAADEDQVREWSLAELADRMQTGRLENDTALRRELMSRLNEIDGIELPEAKLELRLSFPLEALAGHVDEIQGVLEWFARTVALHGADGQR</sequence>
<dbReference type="Proteomes" id="UP001592582">
    <property type="component" value="Unassembled WGS sequence"/>
</dbReference>
<gene>
    <name evidence="1" type="ORF">ACEZDG_02650</name>
</gene>
<name>A0ABV6V380_9ACTN</name>